<sequence length="130" mass="14086">MSLAADSPVSSSDEDSAAYLDAELDYMSSGSSPRGLEEEEEEEHGQEAAAESESKSDIESKRIKRAKLEELKSVQDSMGSTSCRSREMKLEASSSKNICTHPGSSGDMCTVCGQRLNEKSGVTFRCIHKI</sequence>
<proteinExistence type="predicted"/>
<feature type="region of interest" description="Disordered" evidence="1">
    <location>
        <begin position="1"/>
        <end position="61"/>
    </location>
</feature>
<evidence type="ECO:0000313" key="2">
    <source>
        <dbReference type="EMBL" id="MBW96892.1"/>
    </source>
</evidence>
<dbReference type="EMBL" id="GGEC01016409">
    <property type="protein sequence ID" value="MBW96892.1"/>
    <property type="molecule type" value="Transcribed_RNA"/>
</dbReference>
<name>A0A2P2JTV0_RHIMU</name>
<organism evidence="2">
    <name type="scientific">Rhizophora mucronata</name>
    <name type="common">Asiatic mangrove</name>
    <dbReference type="NCBI Taxonomy" id="61149"/>
    <lineage>
        <taxon>Eukaryota</taxon>
        <taxon>Viridiplantae</taxon>
        <taxon>Streptophyta</taxon>
        <taxon>Embryophyta</taxon>
        <taxon>Tracheophyta</taxon>
        <taxon>Spermatophyta</taxon>
        <taxon>Magnoliopsida</taxon>
        <taxon>eudicotyledons</taxon>
        <taxon>Gunneridae</taxon>
        <taxon>Pentapetalae</taxon>
        <taxon>rosids</taxon>
        <taxon>fabids</taxon>
        <taxon>Malpighiales</taxon>
        <taxon>Rhizophoraceae</taxon>
        <taxon>Rhizophora</taxon>
    </lineage>
</organism>
<accession>A0A2P2JTV0</accession>
<dbReference type="AlphaFoldDB" id="A0A2P2JTV0"/>
<reference evidence="2" key="1">
    <citation type="submission" date="2018-02" db="EMBL/GenBank/DDBJ databases">
        <title>Rhizophora mucronata_Transcriptome.</title>
        <authorList>
            <person name="Meera S.P."/>
            <person name="Sreeshan A."/>
            <person name="Augustine A."/>
        </authorList>
    </citation>
    <scope>NUCLEOTIDE SEQUENCE</scope>
    <source>
        <tissue evidence="2">Leaf</tissue>
    </source>
</reference>
<protein>
    <submittedName>
        <fullName evidence="2">Uncharacterized protein</fullName>
    </submittedName>
</protein>
<feature type="compositionally biased region" description="Basic and acidic residues" evidence="1">
    <location>
        <begin position="52"/>
        <end position="61"/>
    </location>
</feature>
<evidence type="ECO:0000256" key="1">
    <source>
        <dbReference type="SAM" id="MobiDB-lite"/>
    </source>
</evidence>